<comment type="caution">
    <text evidence="7">The sequence shown here is derived from an EMBL/GenBank/DDBJ whole genome shotgun (WGS) entry which is preliminary data.</text>
</comment>
<dbReference type="NCBIfam" id="NF033679">
    <property type="entry name" value="DNRLRE_dom"/>
    <property type="match status" value="1"/>
</dbReference>
<keyword evidence="2" id="KW-0964">Secreted</keyword>
<comment type="subcellular location">
    <subcellularLocation>
        <location evidence="1">Secreted</location>
    </subcellularLocation>
</comment>
<dbReference type="AlphaFoldDB" id="A0A0F9G9P8"/>
<dbReference type="InterPro" id="IPR018466">
    <property type="entry name" value="Kre9/Knh1-like_N"/>
</dbReference>
<feature type="transmembrane region" description="Helical" evidence="4">
    <location>
        <begin position="309"/>
        <end position="326"/>
    </location>
</feature>
<proteinExistence type="predicted"/>
<dbReference type="Pfam" id="PF24517">
    <property type="entry name" value="CBM96"/>
    <property type="match status" value="1"/>
</dbReference>
<dbReference type="EMBL" id="LAZR01027259">
    <property type="protein sequence ID" value="KKL66280.1"/>
    <property type="molecule type" value="Genomic_DNA"/>
</dbReference>
<feature type="domain" description="Yeast cell wall synthesis Kre9/Knh1-like N-terminal" evidence="5">
    <location>
        <begin position="204"/>
        <end position="291"/>
    </location>
</feature>
<organism evidence="7">
    <name type="scientific">marine sediment metagenome</name>
    <dbReference type="NCBI Taxonomy" id="412755"/>
    <lineage>
        <taxon>unclassified sequences</taxon>
        <taxon>metagenomes</taxon>
        <taxon>ecological metagenomes</taxon>
    </lineage>
</organism>
<evidence type="ECO:0000313" key="7">
    <source>
        <dbReference type="EMBL" id="KKL66280.1"/>
    </source>
</evidence>
<evidence type="ECO:0000256" key="2">
    <source>
        <dbReference type="ARBA" id="ARBA00022525"/>
    </source>
</evidence>
<accession>A0A0F9G9P8</accession>
<reference evidence="7" key="1">
    <citation type="journal article" date="2015" name="Nature">
        <title>Complex archaea that bridge the gap between prokaryotes and eukaryotes.</title>
        <authorList>
            <person name="Spang A."/>
            <person name="Saw J.H."/>
            <person name="Jorgensen S.L."/>
            <person name="Zaremba-Niedzwiedzka K."/>
            <person name="Martijn J."/>
            <person name="Lind A.E."/>
            <person name="van Eijk R."/>
            <person name="Schleper C."/>
            <person name="Guy L."/>
            <person name="Ettema T.J."/>
        </authorList>
    </citation>
    <scope>NUCLEOTIDE SEQUENCE</scope>
</reference>
<keyword evidence="4" id="KW-0472">Membrane</keyword>
<evidence type="ECO:0000256" key="3">
    <source>
        <dbReference type="ARBA" id="ARBA00022729"/>
    </source>
</evidence>
<name>A0A0F9G9P8_9ZZZZ</name>
<dbReference type="InterPro" id="IPR055372">
    <property type="entry name" value="CBM96"/>
</dbReference>
<evidence type="ECO:0000259" key="6">
    <source>
        <dbReference type="Pfam" id="PF24517"/>
    </source>
</evidence>
<dbReference type="GO" id="GO:0005576">
    <property type="term" value="C:extracellular region"/>
    <property type="evidence" value="ECO:0007669"/>
    <property type="project" value="UniProtKB-SubCell"/>
</dbReference>
<feature type="transmembrane region" description="Helical" evidence="4">
    <location>
        <begin position="9"/>
        <end position="29"/>
    </location>
</feature>
<protein>
    <recommendedName>
        <fullName evidence="8">DNRLRE domain-containing protein</fullName>
    </recommendedName>
</protein>
<evidence type="ECO:0000256" key="1">
    <source>
        <dbReference type="ARBA" id="ARBA00004613"/>
    </source>
</evidence>
<gene>
    <name evidence="7" type="ORF">LCGC14_2146570</name>
</gene>
<dbReference type="Pfam" id="PF10342">
    <property type="entry name" value="Kre9_KNH"/>
    <property type="match status" value="1"/>
</dbReference>
<evidence type="ECO:0000256" key="4">
    <source>
        <dbReference type="SAM" id="Phobius"/>
    </source>
</evidence>
<keyword evidence="3" id="KW-0732">Signal</keyword>
<keyword evidence="4" id="KW-1133">Transmembrane helix</keyword>
<keyword evidence="4" id="KW-0812">Transmembrane</keyword>
<evidence type="ECO:0000259" key="5">
    <source>
        <dbReference type="Pfam" id="PF10342"/>
    </source>
</evidence>
<evidence type="ECO:0008006" key="8">
    <source>
        <dbReference type="Google" id="ProtNLM"/>
    </source>
</evidence>
<sequence length="337" mass="38199">MRYNNKKVIFFYIGLIIILGTIFILPKGWGITREKSISSIADNDTYVDTANAISNYGGVNNLMTGFSLFGEIREAYFHFNFDDKPSDYIRAEISLEFWGVSQTMNFTVCLIEESWDEYSMTYLNKPSKGQTIGNLIIVSSGIYTIDITSLISGRTNISVSVYIEFDNYINDYAYITSREGYYLIEDAPQLLWISTETAEITVTNPTSSDNWQDFNTYTITWSSVGLISNVKIELFKASSLIEDLTILYTANDGNYEFYVASYANYLGSDYRIKISDYDDSNVYDFSDYFSLNTGTTNNGLDLPSSIPNYNTFLIMGISGLIAVILIKNVTKKTKKNH</sequence>
<feature type="domain" description="Carbohydrate-binding module family 96" evidence="6">
    <location>
        <begin position="39"/>
        <end position="181"/>
    </location>
</feature>